<reference evidence="3" key="1">
    <citation type="journal article" date="2019" name="Int. J. Syst. Evol. Microbiol.">
        <title>The Global Catalogue of Microorganisms (GCM) 10K type strain sequencing project: providing services to taxonomists for standard genome sequencing and annotation.</title>
        <authorList>
            <consortium name="The Broad Institute Genomics Platform"/>
            <consortium name="The Broad Institute Genome Sequencing Center for Infectious Disease"/>
            <person name="Wu L."/>
            <person name="Ma J."/>
        </authorList>
    </citation>
    <scope>NUCLEOTIDE SEQUENCE [LARGE SCALE GENOMIC DNA]</scope>
    <source>
        <strain evidence="3">CGMCC 1.15439</strain>
    </source>
</reference>
<gene>
    <name evidence="2" type="ORF">GCM10010981_04750</name>
</gene>
<keyword evidence="1" id="KW-0812">Transmembrane</keyword>
<proteinExistence type="predicted"/>
<accession>A0ABQ1FMJ4</accession>
<organism evidence="2 3">
    <name type="scientific">Dyella nitratireducens</name>
    <dbReference type="NCBI Taxonomy" id="1849580"/>
    <lineage>
        <taxon>Bacteria</taxon>
        <taxon>Pseudomonadati</taxon>
        <taxon>Pseudomonadota</taxon>
        <taxon>Gammaproteobacteria</taxon>
        <taxon>Lysobacterales</taxon>
        <taxon>Rhodanobacteraceae</taxon>
        <taxon>Dyella</taxon>
    </lineage>
</organism>
<keyword evidence="3" id="KW-1185">Reference proteome</keyword>
<evidence type="ECO:0000313" key="2">
    <source>
        <dbReference type="EMBL" id="GGA19797.1"/>
    </source>
</evidence>
<evidence type="ECO:0000256" key="1">
    <source>
        <dbReference type="SAM" id="Phobius"/>
    </source>
</evidence>
<protein>
    <submittedName>
        <fullName evidence="2">Uncharacterized protein</fullName>
    </submittedName>
</protein>
<dbReference type="Proteomes" id="UP000620046">
    <property type="component" value="Unassembled WGS sequence"/>
</dbReference>
<name>A0ABQ1FMJ4_9GAMM</name>
<evidence type="ECO:0000313" key="3">
    <source>
        <dbReference type="Proteomes" id="UP000620046"/>
    </source>
</evidence>
<keyword evidence="1" id="KW-1133">Transmembrane helix</keyword>
<dbReference type="EMBL" id="BMJA01000001">
    <property type="protein sequence ID" value="GGA19797.1"/>
    <property type="molecule type" value="Genomic_DNA"/>
</dbReference>
<sequence length="57" mass="6345">MIVTVTMIMMTVMIMTIVMMLMPRNYPDPVAAATRGNKIGKVVRMPMRTMAMPVSIA</sequence>
<feature type="transmembrane region" description="Helical" evidence="1">
    <location>
        <begin position="6"/>
        <end position="22"/>
    </location>
</feature>
<keyword evidence="1" id="KW-0472">Membrane</keyword>
<comment type="caution">
    <text evidence="2">The sequence shown here is derived from an EMBL/GenBank/DDBJ whole genome shotgun (WGS) entry which is preliminary data.</text>
</comment>